<dbReference type="STRING" id="1499966.U14_04766"/>
<dbReference type="GO" id="GO:0015979">
    <property type="term" value="P:photosynthesis"/>
    <property type="evidence" value="ECO:0007669"/>
    <property type="project" value="UniProtKB-KW"/>
</dbReference>
<protein>
    <submittedName>
        <fullName evidence="4">NmrA family protein</fullName>
    </submittedName>
</protein>
<reference evidence="4" key="1">
    <citation type="journal article" date="2015" name="PeerJ">
        <title>First genomic representation of candidate bacterial phylum KSB3 points to enhanced environmental sensing as a trigger of wastewater bulking.</title>
        <authorList>
            <person name="Sekiguchi Y."/>
            <person name="Ohashi A."/>
            <person name="Parks D.H."/>
            <person name="Yamauchi T."/>
            <person name="Tyson G.W."/>
            <person name="Hugenholtz P."/>
        </authorList>
    </citation>
    <scope>NUCLEOTIDE SEQUENCE [LARGE SCALE GENOMIC DNA]</scope>
</reference>
<dbReference type="InterPro" id="IPR008030">
    <property type="entry name" value="NmrA-like"/>
</dbReference>
<keyword evidence="5" id="KW-1185">Reference proteome</keyword>
<dbReference type="AlphaFoldDB" id="A0A0S6W147"/>
<dbReference type="Proteomes" id="UP000030700">
    <property type="component" value="Unassembled WGS sequence"/>
</dbReference>
<dbReference type="GO" id="GO:0009523">
    <property type="term" value="C:photosystem II"/>
    <property type="evidence" value="ECO:0007669"/>
    <property type="project" value="UniProtKB-KW"/>
</dbReference>
<dbReference type="SUPFAM" id="SSF51735">
    <property type="entry name" value="NAD(P)-binding Rossmann-fold domains"/>
    <property type="match status" value="1"/>
</dbReference>
<dbReference type="PANTHER" id="PTHR47128:SF2">
    <property type="entry name" value="PROTEIN HIGH CHLOROPHYLL FLUORESCENCE PHENOTYPE 244, CHLOROPLASTIC"/>
    <property type="match status" value="1"/>
</dbReference>
<evidence type="ECO:0000313" key="5">
    <source>
        <dbReference type="Proteomes" id="UP000030700"/>
    </source>
</evidence>
<evidence type="ECO:0000259" key="3">
    <source>
        <dbReference type="Pfam" id="PF05368"/>
    </source>
</evidence>
<dbReference type="EMBL" id="DF820459">
    <property type="protein sequence ID" value="GAK53501.1"/>
    <property type="molecule type" value="Genomic_DNA"/>
</dbReference>
<dbReference type="PANTHER" id="PTHR47128">
    <property type="match status" value="1"/>
</dbReference>
<evidence type="ECO:0000313" key="4">
    <source>
        <dbReference type="EMBL" id="GAK53501.1"/>
    </source>
</evidence>
<accession>A0A0S6W147</accession>
<proteinExistence type="predicted"/>
<dbReference type="HOGENOM" id="CLU_007383_10_3_0"/>
<sequence>MNLVIGATGFLGNEICRQLAEQGKPVRALVRHTSDQAKVDALKGYGVGIAQGNVRDRASLDAACRGVTAVISTISSMPMSYQPEENNIQTVDIDGVTNLIHAAKAAGVKQFIYTSFSGQIDRDFPLRNAKRTVEQRLKESGLTYTILRPSYFMEVWLSPSVGFDYVNANVRVYGAGHNPISWIAIRDVAQFAVISLENPAARNATLEMGGPEALSPLQVVKIFEEVSGKSFKTEYVPVAALEEQQKGATDPMQQSFAALMQCYAQGDAINMQTTLRVFPLHLTSVKEYAKRGLKRT</sequence>
<name>A0A0S6W147_9BACT</name>
<evidence type="ECO:0000256" key="2">
    <source>
        <dbReference type="ARBA" id="ARBA00023276"/>
    </source>
</evidence>
<dbReference type="InterPro" id="IPR036291">
    <property type="entry name" value="NAD(P)-bd_dom_sf"/>
</dbReference>
<dbReference type="CDD" id="cd05243">
    <property type="entry name" value="SDR_a5"/>
    <property type="match status" value="1"/>
</dbReference>
<feature type="domain" description="NmrA-like" evidence="3">
    <location>
        <begin position="3"/>
        <end position="288"/>
    </location>
</feature>
<organism evidence="4">
    <name type="scientific">Candidatus Moduliflexus flocculans</name>
    <dbReference type="NCBI Taxonomy" id="1499966"/>
    <lineage>
        <taxon>Bacteria</taxon>
        <taxon>Candidatus Moduliflexota</taxon>
        <taxon>Candidatus Moduliflexia</taxon>
        <taxon>Candidatus Moduliflexales</taxon>
        <taxon>Candidatus Moduliflexaceae</taxon>
    </lineage>
</organism>
<gene>
    <name evidence="4" type="ORF">U14_04766</name>
</gene>
<dbReference type="Gene3D" id="3.40.50.720">
    <property type="entry name" value="NAD(P)-binding Rossmann-like Domain"/>
    <property type="match status" value="1"/>
</dbReference>
<dbReference type="InterPro" id="IPR044256">
    <property type="entry name" value="HCF244-like"/>
</dbReference>
<keyword evidence="1" id="KW-0602">Photosynthesis</keyword>
<dbReference type="Pfam" id="PF05368">
    <property type="entry name" value="NmrA"/>
    <property type="match status" value="1"/>
</dbReference>
<keyword evidence="2" id="KW-0604">Photosystem II</keyword>
<evidence type="ECO:0000256" key="1">
    <source>
        <dbReference type="ARBA" id="ARBA00022531"/>
    </source>
</evidence>